<dbReference type="InterPro" id="IPR021858">
    <property type="entry name" value="Fun_TF"/>
</dbReference>
<organism evidence="1 2">
    <name type="scientific">Pseudocercospora fijiensis (strain CIRAD86)</name>
    <name type="common">Black leaf streak disease fungus</name>
    <name type="synonym">Mycosphaerella fijiensis</name>
    <dbReference type="NCBI Taxonomy" id="383855"/>
    <lineage>
        <taxon>Eukaryota</taxon>
        <taxon>Fungi</taxon>
        <taxon>Dikarya</taxon>
        <taxon>Ascomycota</taxon>
        <taxon>Pezizomycotina</taxon>
        <taxon>Dothideomycetes</taxon>
        <taxon>Dothideomycetidae</taxon>
        <taxon>Mycosphaerellales</taxon>
        <taxon>Mycosphaerellaceae</taxon>
        <taxon>Pseudocercospora</taxon>
    </lineage>
</organism>
<gene>
    <name evidence="1" type="ORF">MYCFIDRAFT_18324</name>
</gene>
<dbReference type="AlphaFoldDB" id="M2YRI8"/>
<reference evidence="1 2" key="1">
    <citation type="journal article" date="2012" name="PLoS Pathog.">
        <title>Diverse lifestyles and strategies of plant pathogenesis encoded in the genomes of eighteen Dothideomycetes fungi.</title>
        <authorList>
            <person name="Ohm R.A."/>
            <person name="Feau N."/>
            <person name="Henrissat B."/>
            <person name="Schoch C.L."/>
            <person name="Horwitz B.A."/>
            <person name="Barry K.W."/>
            <person name="Condon B.J."/>
            <person name="Copeland A.C."/>
            <person name="Dhillon B."/>
            <person name="Glaser F."/>
            <person name="Hesse C.N."/>
            <person name="Kosti I."/>
            <person name="LaButti K."/>
            <person name="Lindquist E.A."/>
            <person name="Lucas S."/>
            <person name="Salamov A.A."/>
            <person name="Bradshaw R.E."/>
            <person name="Ciuffetti L."/>
            <person name="Hamelin R.C."/>
            <person name="Kema G.H.J."/>
            <person name="Lawrence C."/>
            <person name="Scott J.A."/>
            <person name="Spatafora J.W."/>
            <person name="Turgeon B.G."/>
            <person name="de Wit P.J.G.M."/>
            <person name="Zhong S."/>
            <person name="Goodwin S.B."/>
            <person name="Grigoriev I.V."/>
        </authorList>
    </citation>
    <scope>NUCLEOTIDE SEQUENCE [LARGE SCALE GENOMIC DNA]</scope>
    <source>
        <strain evidence="1 2">CIRAD86</strain>
    </source>
</reference>
<evidence type="ECO:0000313" key="2">
    <source>
        <dbReference type="Proteomes" id="UP000016932"/>
    </source>
</evidence>
<dbReference type="STRING" id="383855.M2YRI8"/>
<dbReference type="OrthoDB" id="407832at2759"/>
<sequence>EALLMRHFTRELSAWFESVDGTSHFTETIPQLASNSTALLNAIYAVSAKHLSLMGTLAESVCLRYIDACYNVLIPELQNRAF</sequence>
<dbReference type="VEuPathDB" id="FungiDB:MYCFIDRAFT_18324"/>
<proteinExistence type="predicted"/>
<dbReference type="KEGG" id="pfj:MYCFIDRAFT_18324"/>
<protein>
    <submittedName>
        <fullName evidence="1">Uncharacterized protein</fullName>
    </submittedName>
</protein>
<dbReference type="Pfam" id="PF11951">
    <property type="entry name" value="Fungal_trans_2"/>
    <property type="match status" value="1"/>
</dbReference>
<dbReference type="HOGENOM" id="CLU_2564732_0_0_1"/>
<dbReference type="Proteomes" id="UP000016932">
    <property type="component" value="Unassembled WGS sequence"/>
</dbReference>
<feature type="non-terminal residue" evidence="1">
    <location>
        <position position="82"/>
    </location>
</feature>
<dbReference type="EMBL" id="KB446561">
    <property type="protein sequence ID" value="EME80320.1"/>
    <property type="molecule type" value="Genomic_DNA"/>
</dbReference>
<accession>M2YRI8</accession>
<name>M2YRI8_PSEFD</name>
<evidence type="ECO:0000313" key="1">
    <source>
        <dbReference type="EMBL" id="EME80320.1"/>
    </source>
</evidence>
<dbReference type="GeneID" id="19334667"/>
<feature type="non-terminal residue" evidence="1">
    <location>
        <position position="1"/>
    </location>
</feature>
<keyword evidence="2" id="KW-1185">Reference proteome</keyword>
<dbReference type="RefSeq" id="XP_007928744.1">
    <property type="nucleotide sequence ID" value="XM_007930553.1"/>
</dbReference>